<evidence type="ECO:0000256" key="6">
    <source>
        <dbReference type="ARBA" id="ARBA00023067"/>
    </source>
</evidence>
<sequence length="910" mass="105467">MPRENPLSSLSLFVPQIFQDVQKTVINHRKNAVVLRKFQFQCSQFNDDNHNFGENEFNKEFVRNVNKILPVKKGQANAERVITFIATFVNYCQEKENERGSDSSDTIDNDSTLLSRFTGFLLRHFLKGIEAKDKNVRLRVCQLIGLVIDSIEVIDGDLYEHLKDELTKRLLDKESSIRVKAVEACSKLQCEEIGKDIVEKLLGIMQNDPIAEVRRAVLLNIDLNENTIPHIFDRTRDADASIRRDVYVRSSEEIGDFRVLSIETREKLLRNGLTDRDPQVNKACSNFLAYNWVQHANNNLLELLKRIDVVGSNVAQDALLTIFKSRPDLMQTLNFDESFWESLTIESVFLVQVFCEFNKEDENKLDEVLPEVSKFALYIQKHINLMQEAFEEDIVSCEFIVGQLLIISKFLDYGDEIGRRKMFNLLREVLMLNHVPDDHIESIVEVMKKLSIDERDFARSMAEILNDIREKIETENDQGYKYQIEDELSASILNLSIRSGSSERSMSTIDSKFTLDDEDRKLTTKITNIKCLNIVRYILERSEESLRNNPSMYGILNEFILPNLQSPEPMLHELSIHCLGLSCLLDQRLTDDKFGLFIYCAGLTNPELQNKALMVIFDIVMMYSYPFVVENIRQGDQILELLCACLHNENPVVLATTVEGIAKLMLSQMIYDKNILKELVILYFDVETATNTRLRQCLSYFFPVYCHSSVENQRLMLQIFVPSLVNLMDEYRQLKNKEMIPPLQIAQQLIDWADPSKVVKSEQNEEIIEYGAHADIAIDIIKELFRETNKELRKIYCLVLNKLNIDESAGTLRFKKLTLLTGNLKTKKPLIDAVSRNALKKFEDSILRFYNDAPEPLNDNELEQLKEILEFIKNVHEEPSLIRVTRSSTRNKTESFVNYFTYQDYQEQKN</sequence>
<reference evidence="9 10" key="1">
    <citation type="submission" date="2014-02" db="EMBL/GenBank/DDBJ databases">
        <title>Single nucleus genome sequencing reveals high similarity among nuclei of an endomycorrhizal fungus.</title>
        <authorList>
            <person name="Lin K."/>
            <person name="Geurts R."/>
            <person name="Zhang Z."/>
            <person name="Limpens E."/>
            <person name="Saunders D.G."/>
            <person name="Mu D."/>
            <person name="Pang E."/>
            <person name="Cao H."/>
            <person name="Cha H."/>
            <person name="Lin T."/>
            <person name="Zhou Q."/>
            <person name="Shang Y."/>
            <person name="Li Y."/>
            <person name="Ivanov S."/>
            <person name="Sharma T."/>
            <person name="Velzen R.V."/>
            <person name="Ruijter N.D."/>
            <person name="Aanen D.K."/>
            <person name="Win J."/>
            <person name="Kamoun S."/>
            <person name="Bisseling T."/>
            <person name="Huang S."/>
        </authorList>
    </citation>
    <scope>NUCLEOTIDE SEQUENCE [LARGE SCALE GENOMIC DNA]</scope>
    <source>
        <strain evidence="10">DAOM197198w</strain>
    </source>
</reference>
<evidence type="ECO:0000313" key="10">
    <source>
        <dbReference type="Proteomes" id="UP000022910"/>
    </source>
</evidence>
<dbReference type="EMBL" id="JEMT01026149">
    <property type="protein sequence ID" value="EXX59874.1"/>
    <property type="molecule type" value="Genomic_DNA"/>
</dbReference>
<keyword evidence="5" id="KW-0498">Mitosis</keyword>
<proteinExistence type="inferred from homology"/>
<dbReference type="Pfam" id="PF12719">
    <property type="entry name" value="Cnd3"/>
    <property type="match status" value="1"/>
</dbReference>
<keyword evidence="3" id="KW-0158">Chromosome</keyword>
<dbReference type="GO" id="GO:0051301">
    <property type="term" value="P:cell division"/>
    <property type="evidence" value="ECO:0007669"/>
    <property type="project" value="UniProtKB-KW"/>
</dbReference>
<keyword evidence="7" id="KW-0131">Cell cycle</keyword>
<dbReference type="GO" id="GO:0000796">
    <property type="term" value="C:condensin complex"/>
    <property type="evidence" value="ECO:0007669"/>
    <property type="project" value="InterPro"/>
</dbReference>
<evidence type="ECO:0000256" key="7">
    <source>
        <dbReference type="ARBA" id="ARBA00023306"/>
    </source>
</evidence>
<dbReference type="OMA" id="NHQKNFV"/>
<organism evidence="9 10">
    <name type="scientific">Rhizophagus irregularis (strain DAOM 197198w)</name>
    <name type="common">Glomus intraradices</name>
    <dbReference type="NCBI Taxonomy" id="1432141"/>
    <lineage>
        <taxon>Eukaryota</taxon>
        <taxon>Fungi</taxon>
        <taxon>Fungi incertae sedis</taxon>
        <taxon>Mucoromycota</taxon>
        <taxon>Glomeromycotina</taxon>
        <taxon>Glomeromycetes</taxon>
        <taxon>Glomerales</taxon>
        <taxon>Glomeraceae</taxon>
        <taxon>Rhizophagus</taxon>
    </lineage>
</organism>
<dbReference type="GO" id="GO:0000793">
    <property type="term" value="C:condensed chromosome"/>
    <property type="evidence" value="ECO:0007669"/>
    <property type="project" value="TreeGrafter"/>
</dbReference>
<dbReference type="Gene3D" id="1.25.10.10">
    <property type="entry name" value="Leucine-rich Repeat Variant"/>
    <property type="match status" value="1"/>
</dbReference>
<comment type="subcellular location">
    <subcellularLocation>
        <location evidence="1">Chromosome</location>
    </subcellularLocation>
</comment>
<dbReference type="InterPro" id="IPR011989">
    <property type="entry name" value="ARM-like"/>
</dbReference>
<dbReference type="InterPro" id="IPR027165">
    <property type="entry name" value="CND3"/>
</dbReference>
<evidence type="ECO:0000259" key="8">
    <source>
        <dbReference type="Pfam" id="PF12719"/>
    </source>
</evidence>
<dbReference type="InterPro" id="IPR016024">
    <property type="entry name" value="ARM-type_fold"/>
</dbReference>
<evidence type="ECO:0000313" key="9">
    <source>
        <dbReference type="EMBL" id="EXX59874.1"/>
    </source>
</evidence>
<feature type="domain" description="Nuclear condensin complex subunit 3 C-terminal" evidence="8">
    <location>
        <begin position="530"/>
        <end position="805"/>
    </location>
</feature>
<keyword evidence="10" id="KW-1185">Reference proteome</keyword>
<keyword evidence="6" id="KW-0226">DNA condensation</keyword>
<accession>A0A015JXP0</accession>
<dbReference type="STRING" id="1432141.A0A015JXP0"/>
<dbReference type="OrthoDB" id="27187at2759"/>
<protein>
    <submittedName>
        <fullName evidence="9">Ycg1p</fullName>
    </submittedName>
</protein>
<comment type="caution">
    <text evidence="9">The sequence shown here is derived from an EMBL/GenBank/DDBJ whole genome shotgun (WGS) entry which is preliminary data.</text>
</comment>
<keyword evidence="4" id="KW-0132">Cell division</keyword>
<dbReference type="GO" id="GO:0007076">
    <property type="term" value="P:mitotic chromosome condensation"/>
    <property type="evidence" value="ECO:0007669"/>
    <property type="project" value="InterPro"/>
</dbReference>
<dbReference type="HOGENOM" id="CLU_004446_1_0_1"/>
<gene>
    <name evidence="9" type="ORF">RirG_185170</name>
</gene>
<evidence type="ECO:0000256" key="1">
    <source>
        <dbReference type="ARBA" id="ARBA00004286"/>
    </source>
</evidence>
<evidence type="ECO:0000256" key="3">
    <source>
        <dbReference type="ARBA" id="ARBA00022454"/>
    </source>
</evidence>
<dbReference type="PANTHER" id="PTHR14418">
    <property type="entry name" value="CONDENSIN COMPLEX SUBUNIT 3-RELATED"/>
    <property type="match status" value="1"/>
</dbReference>
<dbReference type="PANTHER" id="PTHR14418:SF5">
    <property type="entry name" value="CONDENSIN COMPLEX SUBUNIT 3"/>
    <property type="match status" value="1"/>
</dbReference>
<dbReference type="InterPro" id="IPR025977">
    <property type="entry name" value="Cnd3_C"/>
</dbReference>
<dbReference type="Proteomes" id="UP000022910">
    <property type="component" value="Unassembled WGS sequence"/>
</dbReference>
<name>A0A015JXP0_RHIIW</name>
<evidence type="ECO:0000256" key="2">
    <source>
        <dbReference type="ARBA" id="ARBA00006533"/>
    </source>
</evidence>
<dbReference type="AlphaFoldDB" id="A0A015JXP0"/>
<evidence type="ECO:0000256" key="4">
    <source>
        <dbReference type="ARBA" id="ARBA00022618"/>
    </source>
</evidence>
<evidence type="ECO:0000256" key="5">
    <source>
        <dbReference type="ARBA" id="ARBA00022776"/>
    </source>
</evidence>
<dbReference type="SUPFAM" id="SSF48371">
    <property type="entry name" value="ARM repeat"/>
    <property type="match status" value="1"/>
</dbReference>
<comment type="similarity">
    <text evidence="2">Belongs to the CND3 (condensin subunit 3) family.</text>
</comment>